<keyword evidence="14" id="KW-1185">Reference proteome</keyword>
<evidence type="ECO:0000256" key="8">
    <source>
        <dbReference type="ARBA" id="ARBA00023002"/>
    </source>
</evidence>
<dbReference type="Gene3D" id="3.90.1230.10">
    <property type="entry name" value="Nitric Oxide Synthase, Chain A, domain 3"/>
    <property type="match status" value="1"/>
</dbReference>
<dbReference type="InterPro" id="IPR004030">
    <property type="entry name" value="NOS_N"/>
</dbReference>
<comment type="similarity">
    <text evidence="3 11">Belongs to the NOS family. Bacterial NOS oxygenase subfamily.</text>
</comment>
<evidence type="ECO:0000256" key="2">
    <source>
        <dbReference type="ARBA" id="ARBA00002642"/>
    </source>
</evidence>
<evidence type="ECO:0000256" key="10">
    <source>
        <dbReference type="ARBA" id="ARBA00048713"/>
    </source>
</evidence>
<comment type="cofactor">
    <cofactor evidence="1 11">
        <name>heme</name>
        <dbReference type="ChEBI" id="CHEBI:30413"/>
    </cofactor>
</comment>
<dbReference type="InterPro" id="IPR050607">
    <property type="entry name" value="NOS"/>
</dbReference>
<keyword evidence="6 11" id="KW-0349">Heme</keyword>
<dbReference type="Pfam" id="PF02898">
    <property type="entry name" value="NO_synthase"/>
    <property type="match status" value="1"/>
</dbReference>
<evidence type="ECO:0000256" key="7">
    <source>
        <dbReference type="ARBA" id="ARBA00022723"/>
    </source>
</evidence>
<reference evidence="13 14" key="1">
    <citation type="submission" date="2024-04" db="EMBL/GenBank/DDBJ databases">
        <authorList>
            <person name="Wu Y.S."/>
            <person name="Zhang L."/>
        </authorList>
    </citation>
    <scope>NUCLEOTIDE SEQUENCE [LARGE SCALE GENOMIC DNA]</scope>
    <source>
        <strain evidence="13 14">KG-01</strain>
    </source>
</reference>
<dbReference type="EMBL" id="JBCEWA010000003">
    <property type="protein sequence ID" value="MEL5987870.1"/>
    <property type="molecule type" value="Genomic_DNA"/>
</dbReference>
<evidence type="ECO:0000313" key="13">
    <source>
        <dbReference type="EMBL" id="MEL5987870.1"/>
    </source>
</evidence>
<evidence type="ECO:0000256" key="6">
    <source>
        <dbReference type="ARBA" id="ARBA00022617"/>
    </source>
</evidence>
<protein>
    <recommendedName>
        <fullName evidence="5 11">Nitric oxide synthase oxygenase</fullName>
        <ecNumber evidence="4 11">1.14.14.47</ecNumber>
    </recommendedName>
</protein>
<comment type="subunit">
    <text evidence="11">Homodimer.</text>
</comment>
<dbReference type="PANTHER" id="PTHR43410">
    <property type="entry name" value="NITRIC OXIDE SYNTHASE OXYGENASE"/>
    <property type="match status" value="1"/>
</dbReference>
<evidence type="ECO:0000313" key="14">
    <source>
        <dbReference type="Proteomes" id="UP001398420"/>
    </source>
</evidence>
<dbReference type="SUPFAM" id="SSF56512">
    <property type="entry name" value="Nitric oxide (NO) synthase oxygenase domain"/>
    <property type="match status" value="1"/>
</dbReference>
<dbReference type="PANTHER" id="PTHR43410:SF1">
    <property type="entry name" value="NITRIC OXIDE SYNTHASE"/>
    <property type="match status" value="1"/>
</dbReference>
<keyword evidence="9 11" id="KW-0408">Iron</keyword>
<comment type="miscellaneous">
    <text evidence="11">This protein is similar to the oxygenase domain of eukaryotic nitric oxide synthases but lacks the reductase domain which, in eukaryotes, is responsible for transfer of electrons to the ferric heme during nitric oxide synthesis.</text>
</comment>
<proteinExistence type="inferred from homology"/>
<dbReference type="InterPro" id="IPR044940">
    <property type="entry name" value="NOS_dom_2"/>
</dbReference>
<evidence type="ECO:0000256" key="9">
    <source>
        <dbReference type="ARBA" id="ARBA00023004"/>
    </source>
</evidence>
<dbReference type="Gene3D" id="3.90.440.10">
    <property type="entry name" value="Nitric Oxide Synthase,Heme Domain,Chain A domain 2"/>
    <property type="match status" value="1"/>
</dbReference>
<feature type="domain" description="Nitric oxide synthase (NOS)" evidence="12">
    <location>
        <begin position="2"/>
        <end position="348"/>
    </location>
</feature>
<dbReference type="InterPro" id="IPR044943">
    <property type="entry name" value="NOS_dom_1"/>
</dbReference>
<keyword evidence="8 11" id="KW-0560">Oxidoreductase</keyword>
<comment type="function">
    <text evidence="2 11">Catalyzes the production of nitric oxide.</text>
</comment>
<evidence type="ECO:0000256" key="1">
    <source>
        <dbReference type="ARBA" id="ARBA00001971"/>
    </source>
</evidence>
<evidence type="ECO:0000256" key="3">
    <source>
        <dbReference type="ARBA" id="ARBA00005411"/>
    </source>
</evidence>
<name>A0ABU9LIN5_9BACL</name>
<sequence>MLEKARAFIKQFGKEMKKPIEQRLKEIEEEIISTGTYTHTEEELVYGAKVAWRNSNKCIGRLFWNSLHVFDHRRLEDEEEIFEALVEHIRYATNGGKIRPTISIFAPGRVRIWNDQLIRYAGYEKDGQVIGDTVSLDVTKKFHELGFPMGDQPYDILPLVIQVDDRPPKMFSIPKDAILEVPITHSQYPKVEQIGMRWYAVPIISNMGYEVGGITYEAAPFNGWYMGTEIGARNLADEDRYNFLPQVAEAIGIEAKRAHTLWKDRALVELNYAVLESYKQAGVSIVDHHTAAQQFQLFEQQEEKEGRDVTGNWTWLIPPLSPATTHIFHRPYNNTKKSPNYIYQQKPFHLEK</sequence>
<dbReference type="RefSeq" id="WP_068456508.1">
    <property type="nucleotide sequence ID" value="NZ_JALKQX010000004.1"/>
</dbReference>
<evidence type="ECO:0000256" key="11">
    <source>
        <dbReference type="PIRNR" id="PIRNR037219"/>
    </source>
</evidence>
<dbReference type="EC" id="1.14.14.47" evidence="4 11"/>
<dbReference type="PIRSF" id="PIRSF037219">
    <property type="entry name" value="NOS_oxygenase"/>
    <property type="match status" value="1"/>
</dbReference>
<dbReference type="Gene3D" id="3.90.340.10">
    <property type="entry name" value="Nitric Oxide Synthase, Chain A, domain 1"/>
    <property type="match status" value="1"/>
</dbReference>
<dbReference type="InterPro" id="IPR036119">
    <property type="entry name" value="NOS_N_sf"/>
</dbReference>
<organism evidence="13 14">
    <name type="scientific">Kurthia gibsonii</name>
    <dbReference type="NCBI Taxonomy" id="33946"/>
    <lineage>
        <taxon>Bacteria</taxon>
        <taxon>Bacillati</taxon>
        <taxon>Bacillota</taxon>
        <taxon>Bacilli</taxon>
        <taxon>Bacillales</taxon>
        <taxon>Caryophanaceae</taxon>
        <taxon>Kurthia</taxon>
    </lineage>
</organism>
<dbReference type="Proteomes" id="UP001398420">
    <property type="component" value="Unassembled WGS sequence"/>
</dbReference>
<accession>A0ABU9LIN5</accession>
<evidence type="ECO:0000256" key="4">
    <source>
        <dbReference type="ARBA" id="ARBA00012735"/>
    </source>
</evidence>
<keyword evidence="7 11" id="KW-0479">Metal-binding</keyword>
<dbReference type="InterPro" id="IPR044944">
    <property type="entry name" value="NOS_dom_3"/>
</dbReference>
<comment type="caution">
    <text evidence="13">The sequence shown here is derived from an EMBL/GenBank/DDBJ whole genome shotgun (WGS) entry which is preliminary data.</text>
</comment>
<gene>
    <name evidence="13" type="ORF">AAF454_05525</name>
</gene>
<evidence type="ECO:0000256" key="5">
    <source>
        <dbReference type="ARBA" id="ARBA00018859"/>
    </source>
</evidence>
<comment type="catalytic activity">
    <reaction evidence="10">
        <text>3 reduced [flavodoxin] + 2 L-arginine + 4 O2 = 3 oxidized [flavodoxin] + 2 L-citrulline + 2 nitric oxide + 4 H2O + 5 H(+)</text>
        <dbReference type="Rhea" id="RHEA:52324"/>
        <dbReference type="Rhea" id="RHEA-COMP:10622"/>
        <dbReference type="Rhea" id="RHEA-COMP:10623"/>
        <dbReference type="ChEBI" id="CHEBI:15377"/>
        <dbReference type="ChEBI" id="CHEBI:15378"/>
        <dbReference type="ChEBI" id="CHEBI:15379"/>
        <dbReference type="ChEBI" id="CHEBI:16480"/>
        <dbReference type="ChEBI" id="CHEBI:32682"/>
        <dbReference type="ChEBI" id="CHEBI:57618"/>
        <dbReference type="ChEBI" id="CHEBI:57743"/>
        <dbReference type="ChEBI" id="CHEBI:58210"/>
        <dbReference type="EC" id="1.14.14.47"/>
    </reaction>
</comment>
<dbReference type="InterPro" id="IPR017142">
    <property type="entry name" value="Nitric_oxide_synthase_Oase-su"/>
</dbReference>
<evidence type="ECO:0000259" key="12">
    <source>
        <dbReference type="Pfam" id="PF02898"/>
    </source>
</evidence>